<dbReference type="GO" id="GO:0003677">
    <property type="term" value="F:DNA binding"/>
    <property type="evidence" value="ECO:0007669"/>
    <property type="project" value="UniProtKB-KW"/>
</dbReference>
<reference evidence="5" key="1">
    <citation type="submission" date="2024-07" db="EMBL/GenBank/DDBJ databases">
        <authorList>
            <person name="fu j."/>
        </authorList>
    </citation>
    <scope>NUCLEOTIDE SEQUENCE</scope>
    <source>
        <strain evidence="5">P10A9</strain>
    </source>
</reference>
<dbReference type="EMBL" id="CP163302">
    <property type="protein sequence ID" value="XDP44913.1"/>
    <property type="molecule type" value="Genomic_DNA"/>
</dbReference>
<dbReference type="SUPFAM" id="SSF46785">
    <property type="entry name" value="Winged helix' DNA-binding domain"/>
    <property type="match status" value="1"/>
</dbReference>
<dbReference type="PROSITE" id="PS50949">
    <property type="entry name" value="HTH_GNTR"/>
    <property type="match status" value="1"/>
</dbReference>
<dbReference type="InterPro" id="IPR011711">
    <property type="entry name" value="GntR_C"/>
</dbReference>
<dbReference type="InterPro" id="IPR036388">
    <property type="entry name" value="WH-like_DNA-bd_sf"/>
</dbReference>
<dbReference type="InterPro" id="IPR036390">
    <property type="entry name" value="WH_DNA-bd_sf"/>
</dbReference>
<dbReference type="AlphaFoldDB" id="A0AB39L2W4"/>
<evidence type="ECO:0000256" key="2">
    <source>
        <dbReference type="ARBA" id="ARBA00023125"/>
    </source>
</evidence>
<dbReference type="SMART" id="SM00895">
    <property type="entry name" value="FCD"/>
    <property type="match status" value="1"/>
</dbReference>
<dbReference type="GO" id="GO:0003700">
    <property type="term" value="F:DNA-binding transcription factor activity"/>
    <property type="evidence" value="ECO:0007669"/>
    <property type="project" value="InterPro"/>
</dbReference>
<organism evidence="5">
    <name type="scientific">Sinomonas puerhi</name>
    <dbReference type="NCBI Taxonomy" id="3238584"/>
    <lineage>
        <taxon>Bacteria</taxon>
        <taxon>Bacillati</taxon>
        <taxon>Actinomycetota</taxon>
        <taxon>Actinomycetes</taxon>
        <taxon>Micrococcales</taxon>
        <taxon>Micrococcaceae</taxon>
        <taxon>Sinomonas</taxon>
    </lineage>
</organism>
<dbReference type="InterPro" id="IPR008920">
    <property type="entry name" value="TF_FadR/GntR_C"/>
</dbReference>
<dbReference type="CDD" id="cd07377">
    <property type="entry name" value="WHTH_GntR"/>
    <property type="match status" value="1"/>
</dbReference>
<dbReference type="InterPro" id="IPR000524">
    <property type="entry name" value="Tscrpt_reg_HTH_GntR"/>
</dbReference>
<proteinExistence type="predicted"/>
<dbReference type="RefSeq" id="WP_307958549.1">
    <property type="nucleotide sequence ID" value="NZ_CP163302.1"/>
</dbReference>
<sequence length="234" mass="25488">MSESATGRAHDAVLRHIEGSLRSGELKLGDRLPGERALAEQFGISRASVRDAIRSLEVMGVVRSATGSGPNSGTIVVSDPSSALGVALRMHVASHHLPVKDVVEARIMMETWSLGRAASAPWTPEQLDDARRLLDAMDDDALPSEIFTLLDSQFHVALSTLAGNVVVSTMMESMREAIRGYIDDAVTRRGGWDQAVTVLRSHHHAIFDAVEARDGELAARLVREHIEWFYAQSV</sequence>
<evidence type="ECO:0000256" key="1">
    <source>
        <dbReference type="ARBA" id="ARBA00023015"/>
    </source>
</evidence>
<gene>
    <name evidence="5" type="ORF">AB5L97_16825</name>
</gene>
<accession>A0AB39L2W4</accession>
<dbReference type="KEGG" id="spue:AB5L97_16825"/>
<dbReference type="Gene3D" id="1.20.120.530">
    <property type="entry name" value="GntR ligand-binding domain-like"/>
    <property type="match status" value="1"/>
</dbReference>
<dbReference type="PANTHER" id="PTHR43537">
    <property type="entry name" value="TRANSCRIPTIONAL REGULATOR, GNTR FAMILY"/>
    <property type="match status" value="1"/>
</dbReference>
<dbReference type="Pfam" id="PF00392">
    <property type="entry name" value="GntR"/>
    <property type="match status" value="1"/>
</dbReference>
<keyword evidence="1" id="KW-0805">Transcription regulation</keyword>
<dbReference type="Pfam" id="PF07729">
    <property type="entry name" value="FCD"/>
    <property type="match status" value="1"/>
</dbReference>
<feature type="domain" description="HTH gntR-type" evidence="4">
    <location>
        <begin position="7"/>
        <end position="79"/>
    </location>
</feature>
<evidence type="ECO:0000256" key="3">
    <source>
        <dbReference type="ARBA" id="ARBA00023163"/>
    </source>
</evidence>
<dbReference type="PANTHER" id="PTHR43537:SF5">
    <property type="entry name" value="UXU OPERON TRANSCRIPTIONAL REGULATOR"/>
    <property type="match status" value="1"/>
</dbReference>
<evidence type="ECO:0000313" key="5">
    <source>
        <dbReference type="EMBL" id="XDP44913.1"/>
    </source>
</evidence>
<evidence type="ECO:0000259" key="4">
    <source>
        <dbReference type="PROSITE" id="PS50949"/>
    </source>
</evidence>
<keyword evidence="2" id="KW-0238">DNA-binding</keyword>
<protein>
    <submittedName>
        <fullName evidence="5">FadR/GntR family transcriptional regulator</fullName>
    </submittedName>
</protein>
<name>A0AB39L2W4_9MICC</name>
<dbReference type="SUPFAM" id="SSF48008">
    <property type="entry name" value="GntR ligand-binding domain-like"/>
    <property type="match status" value="1"/>
</dbReference>
<dbReference type="PRINTS" id="PR00035">
    <property type="entry name" value="HTHGNTR"/>
</dbReference>
<keyword evidence="3" id="KW-0804">Transcription</keyword>
<dbReference type="Gene3D" id="1.10.10.10">
    <property type="entry name" value="Winged helix-like DNA-binding domain superfamily/Winged helix DNA-binding domain"/>
    <property type="match status" value="1"/>
</dbReference>
<dbReference type="SMART" id="SM00345">
    <property type="entry name" value="HTH_GNTR"/>
    <property type="match status" value="1"/>
</dbReference>